<name>A0ABQ9US67_SAGOE</name>
<reference evidence="2 3" key="1">
    <citation type="submission" date="2023-05" db="EMBL/GenBank/DDBJ databases">
        <title>B98-5 Cell Line De Novo Hybrid Assembly: An Optical Mapping Approach.</title>
        <authorList>
            <person name="Kananen K."/>
            <person name="Auerbach J.A."/>
            <person name="Kautto E."/>
            <person name="Blachly J.S."/>
        </authorList>
    </citation>
    <scope>NUCLEOTIDE SEQUENCE [LARGE SCALE GENOMIC DNA]</scope>
    <source>
        <strain evidence="2">B95-8</strain>
        <tissue evidence="2">Cell line</tissue>
    </source>
</reference>
<sequence>MSGVIAGLCWGDGSPNLLGLGEEKPVFAPLSRTGDLPIETLGACLPLTPAGRPMVSVAELFPMVGAGLPHTCLQKGCVPSSTVLPHRLDFNGFYTERLERLSAERSQKVVPQVPVPRGPPVPAPRVAVAAQRAGAALPEVGQNRESQKPPGPLGFASALEAAPFLTPSYTLLLLLRLVQGRRHRQGPQAPEEPRPPPPWDALTEKWPRAGSAVWNPCPIPSGAALGRKVTQQTGTPPSPPRAVICPLSSTFSSATNRMWVVTVQLSASALLDGEEGPGCEAGRKVK</sequence>
<evidence type="ECO:0000256" key="1">
    <source>
        <dbReference type="SAM" id="MobiDB-lite"/>
    </source>
</evidence>
<proteinExistence type="predicted"/>
<evidence type="ECO:0000313" key="2">
    <source>
        <dbReference type="EMBL" id="KAK2099353.1"/>
    </source>
</evidence>
<comment type="caution">
    <text evidence="2">The sequence shown here is derived from an EMBL/GenBank/DDBJ whole genome shotgun (WGS) entry which is preliminary data.</text>
</comment>
<accession>A0ABQ9US67</accession>
<evidence type="ECO:0000313" key="3">
    <source>
        <dbReference type="Proteomes" id="UP001266305"/>
    </source>
</evidence>
<dbReference type="Proteomes" id="UP001266305">
    <property type="component" value="Unassembled WGS sequence"/>
</dbReference>
<feature type="region of interest" description="Disordered" evidence="1">
    <location>
        <begin position="184"/>
        <end position="204"/>
    </location>
</feature>
<protein>
    <submittedName>
        <fullName evidence="2">Uncharacterized protein</fullName>
    </submittedName>
</protein>
<dbReference type="EMBL" id="JASSZA010000011">
    <property type="protein sequence ID" value="KAK2099353.1"/>
    <property type="molecule type" value="Genomic_DNA"/>
</dbReference>
<gene>
    <name evidence="2" type="ORF">P7K49_024804</name>
</gene>
<keyword evidence="3" id="KW-1185">Reference proteome</keyword>
<organism evidence="2 3">
    <name type="scientific">Saguinus oedipus</name>
    <name type="common">Cotton-top tamarin</name>
    <name type="synonym">Oedipomidas oedipus</name>
    <dbReference type="NCBI Taxonomy" id="9490"/>
    <lineage>
        <taxon>Eukaryota</taxon>
        <taxon>Metazoa</taxon>
        <taxon>Chordata</taxon>
        <taxon>Craniata</taxon>
        <taxon>Vertebrata</taxon>
        <taxon>Euteleostomi</taxon>
        <taxon>Mammalia</taxon>
        <taxon>Eutheria</taxon>
        <taxon>Euarchontoglires</taxon>
        <taxon>Primates</taxon>
        <taxon>Haplorrhini</taxon>
        <taxon>Platyrrhini</taxon>
        <taxon>Cebidae</taxon>
        <taxon>Callitrichinae</taxon>
        <taxon>Saguinus</taxon>
    </lineage>
</organism>